<dbReference type="SMART" id="SM00257">
    <property type="entry name" value="LysM"/>
    <property type="match status" value="2"/>
</dbReference>
<dbReference type="Gene3D" id="3.10.350.10">
    <property type="entry name" value="LysM domain"/>
    <property type="match status" value="2"/>
</dbReference>
<feature type="chain" id="PRO_5019427799" evidence="8">
    <location>
        <begin position="31"/>
        <end position="468"/>
    </location>
</feature>
<evidence type="ECO:0000259" key="9">
    <source>
        <dbReference type="PROSITE" id="PS51782"/>
    </source>
</evidence>
<evidence type="ECO:0000256" key="8">
    <source>
        <dbReference type="SAM" id="SignalP"/>
    </source>
</evidence>
<dbReference type="SUPFAM" id="SSF54106">
    <property type="entry name" value="LysM domain"/>
    <property type="match status" value="2"/>
</dbReference>
<evidence type="ECO:0000259" key="10">
    <source>
        <dbReference type="PROSITE" id="PS51935"/>
    </source>
</evidence>
<evidence type="ECO:0000256" key="3">
    <source>
        <dbReference type="ARBA" id="ARBA00022729"/>
    </source>
</evidence>
<dbReference type="RefSeq" id="WP_125071015.1">
    <property type="nucleotide sequence ID" value="NZ_QWZQ01000003.1"/>
</dbReference>
<dbReference type="EMBL" id="QWZQ01000003">
    <property type="protein sequence ID" value="RRK11592.1"/>
    <property type="molecule type" value="Genomic_DNA"/>
</dbReference>
<dbReference type="GO" id="GO:0008234">
    <property type="term" value="F:cysteine-type peptidase activity"/>
    <property type="evidence" value="ECO:0007669"/>
    <property type="project" value="UniProtKB-KW"/>
</dbReference>
<feature type="domain" description="LysM" evidence="9">
    <location>
        <begin position="31"/>
        <end position="79"/>
    </location>
</feature>
<dbReference type="Pfam" id="PF00877">
    <property type="entry name" value="NLPC_P60"/>
    <property type="match status" value="1"/>
</dbReference>
<keyword evidence="4" id="KW-0677">Repeat</keyword>
<proteinExistence type="inferred from homology"/>
<reference evidence="11 12" key="1">
    <citation type="submission" date="2018-08" db="EMBL/GenBank/DDBJ databases">
        <title>Genome Lactobacillus garii FI11369.</title>
        <authorList>
            <person name="Diaz M."/>
            <person name="Narbad A."/>
        </authorList>
    </citation>
    <scope>NUCLEOTIDE SEQUENCE [LARGE SCALE GENOMIC DNA]</scope>
    <source>
        <strain evidence="11 12">FI11369</strain>
    </source>
</reference>
<dbReference type="PANTHER" id="PTHR47053">
    <property type="entry name" value="MUREIN DD-ENDOPEPTIDASE MEPH-RELATED"/>
    <property type="match status" value="1"/>
</dbReference>
<comment type="similarity">
    <text evidence="1">Belongs to the peptidase C40 family.</text>
</comment>
<evidence type="ECO:0000256" key="6">
    <source>
        <dbReference type="ARBA" id="ARBA00022807"/>
    </source>
</evidence>
<feature type="region of interest" description="Disordered" evidence="7">
    <location>
        <begin position="147"/>
        <end position="246"/>
    </location>
</feature>
<feature type="domain" description="LysM" evidence="9">
    <location>
        <begin position="101"/>
        <end position="144"/>
    </location>
</feature>
<dbReference type="GO" id="GO:0006508">
    <property type="term" value="P:proteolysis"/>
    <property type="evidence" value="ECO:0007669"/>
    <property type="project" value="UniProtKB-KW"/>
</dbReference>
<gene>
    <name evidence="11" type="ORF">D1831_01660</name>
</gene>
<dbReference type="CDD" id="cd00118">
    <property type="entry name" value="LysM"/>
    <property type="match status" value="2"/>
</dbReference>
<dbReference type="InterPro" id="IPR000064">
    <property type="entry name" value="NLP_P60_dom"/>
</dbReference>
<feature type="signal peptide" evidence="8">
    <location>
        <begin position="1"/>
        <end position="30"/>
    </location>
</feature>
<dbReference type="InterPro" id="IPR036779">
    <property type="entry name" value="LysM_dom_sf"/>
</dbReference>
<dbReference type="PROSITE" id="PS51935">
    <property type="entry name" value="NLPC_P60"/>
    <property type="match status" value="1"/>
</dbReference>
<dbReference type="PANTHER" id="PTHR47053:SF1">
    <property type="entry name" value="MUREIN DD-ENDOPEPTIDASE MEPH-RELATED"/>
    <property type="match status" value="1"/>
</dbReference>
<keyword evidence="6" id="KW-0788">Thiol protease</keyword>
<evidence type="ECO:0000256" key="2">
    <source>
        <dbReference type="ARBA" id="ARBA00022670"/>
    </source>
</evidence>
<evidence type="ECO:0000256" key="7">
    <source>
        <dbReference type="SAM" id="MobiDB-lite"/>
    </source>
</evidence>
<feature type="region of interest" description="Disordered" evidence="7">
    <location>
        <begin position="289"/>
        <end position="344"/>
    </location>
</feature>
<dbReference type="InterPro" id="IPR051202">
    <property type="entry name" value="Peptidase_C40"/>
</dbReference>
<dbReference type="PROSITE" id="PS51782">
    <property type="entry name" value="LYSM"/>
    <property type="match status" value="2"/>
</dbReference>
<dbReference type="Proteomes" id="UP000283633">
    <property type="component" value="Unassembled WGS sequence"/>
</dbReference>
<feature type="domain" description="NlpC/P60" evidence="10">
    <location>
        <begin position="347"/>
        <end position="468"/>
    </location>
</feature>
<dbReference type="SUPFAM" id="SSF54001">
    <property type="entry name" value="Cysteine proteinases"/>
    <property type="match status" value="1"/>
</dbReference>
<dbReference type="AlphaFoldDB" id="A0A426DAI6"/>
<evidence type="ECO:0000313" key="12">
    <source>
        <dbReference type="Proteomes" id="UP000283633"/>
    </source>
</evidence>
<evidence type="ECO:0000313" key="11">
    <source>
        <dbReference type="EMBL" id="RRK11592.1"/>
    </source>
</evidence>
<accession>A0A426DAI6</accession>
<name>A0A426DAI6_9LACO</name>
<dbReference type="Gene3D" id="3.90.1720.10">
    <property type="entry name" value="endopeptidase domain like (from Nostoc punctiforme)"/>
    <property type="match status" value="1"/>
</dbReference>
<evidence type="ECO:0000256" key="1">
    <source>
        <dbReference type="ARBA" id="ARBA00007074"/>
    </source>
</evidence>
<protein>
    <submittedName>
        <fullName evidence="11">LysM peptidoglycan-binding domain-containing protein</fullName>
    </submittedName>
</protein>
<keyword evidence="2" id="KW-0645">Protease</keyword>
<comment type="caution">
    <text evidence="11">The sequence shown here is derived from an EMBL/GenBank/DDBJ whole genome shotgun (WGS) entry which is preliminary data.</text>
</comment>
<evidence type="ECO:0000256" key="5">
    <source>
        <dbReference type="ARBA" id="ARBA00022801"/>
    </source>
</evidence>
<organism evidence="11 12">
    <name type="scientific">Lactiplantibacillus garii</name>
    <dbReference type="NCBI Taxonomy" id="2306423"/>
    <lineage>
        <taxon>Bacteria</taxon>
        <taxon>Bacillati</taxon>
        <taxon>Bacillota</taxon>
        <taxon>Bacilli</taxon>
        <taxon>Lactobacillales</taxon>
        <taxon>Lactobacillaceae</taxon>
        <taxon>Lactiplantibacillus</taxon>
    </lineage>
</organism>
<sequence>MSQAHTTGKVLAGTVGAVGLLLATGQAANAASVTVKANDTVWSLAQEHGVSVQSIEKLNKIQALDDSTDLIFVGQKIQVNGSQKAAKKTTTKKAKSVSAKGTYAVKAGDTLWALADQYHTSVHALQTLNGLSGDVIVVGQSLQIPGATTKQATPTSATAQTATKAASTSSAESTSAASVSSMRVASQASTTHAATTTSSSTESSATSATSSSTSSVASASSTSQATSSVSATTSSTTSASSTAPVKATAYKATVTSSSSTKPASQASSQAASTASSQAVSSATQSSSTATSTASQSSSSAAASSTTSQASQSSSSTATSSATSQASQSTSTAAATSSSSTATTSNADLATGSVTGLALKLASANIPYVWGGASLSGMDCSGLVSYVYQHAAGISLPHSTIAQEGYVTTHSVADAQPGDILFWGSRGATYHDAIYLGNNQFVAAPTTGQNVKVQTISSYFMPSFAGTVK</sequence>
<evidence type="ECO:0000256" key="4">
    <source>
        <dbReference type="ARBA" id="ARBA00022737"/>
    </source>
</evidence>
<dbReference type="Pfam" id="PF01476">
    <property type="entry name" value="LysM"/>
    <property type="match status" value="2"/>
</dbReference>
<dbReference type="InterPro" id="IPR018392">
    <property type="entry name" value="LysM"/>
</dbReference>
<keyword evidence="5" id="KW-0378">Hydrolase</keyword>
<dbReference type="OrthoDB" id="1654978at2"/>
<dbReference type="InterPro" id="IPR038765">
    <property type="entry name" value="Papain-like_cys_pep_sf"/>
</dbReference>
<keyword evidence="12" id="KW-1185">Reference proteome</keyword>
<keyword evidence="3 8" id="KW-0732">Signal</keyword>